<gene>
    <name evidence="2" type="ORF">ERS852420_02061</name>
    <name evidence="3" type="ORF">GMD30_02845</name>
</gene>
<dbReference type="Proteomes" id="UP000446657">
    <property type="component" value="Unassembled WGS sequence"/>
</dbReference>
<keyword evidence="1" id="KW-0732">Signal</keyword>
<evidence type="ECO:0000313" key="4">
    <source>
        <dbReference type="Proteomes" id="UP000095495"/>
    </source>
</evidence>
<evidence type="ECO:0000313" key="3">
    <source>
        <dbReference type="EMBL" id="MTR80662.1"/>
    </source>
</evidence>
<evidence type="ECO:0000313" key="5">
    <source>
        <dbReference type="Proteomes" id="UP000446657"/>
    </source>
</evidence>
<dbReference type="AlphaFoldDB" id="A0A173TDG8"/>
<dbReference type="Proteomes" id="UP000095495">
    <property type="component" value="Unassembled WGS sequence"/>
</dbReference>
<organism evidence="2 4">
    <name type="scientific">Roseburia faecis</name>
    <dbReference type="NCBI Taxonomy" id="301302"/>
    <lineage>
        <taxon>Bacteria</taxon>
        <taxon>Bacillati</taxon>
        <taxon>Bacillota</taxon>
        <taxon>Clostridia</taxon>
        <taxon>Lachnospirales</taxon>
        <taxon>Lachnospiraceae</taxon>
        <taxon>Roseburia</taxon>
    </lineage>
</organism>
<reference evidence="3 5" key="2">
    <citation type="journal article" date="2019" name="Nat. Med.">
        <title>A library of human gut bacterial isolates paired with longitudinal multiomics data enables mechanistic microbiome research.</title>
        <authorList>
            <person name="Poyet M."/>
            <person name="Groussin M."/>
            <person name="Gibbons S.M."/>
            <person name="Avila-Pacheco J."/>
            <person name="Jiang X."/>
            <person name="Kearney S.M."/>
            <person name="Perrotta A.R."/>
            <person name="Berdy B."/>
            <person name="Zhao S."/>
            <person name="Lieberman T.D."/>
            <person name="Swanson P.K."/>
            <person name="Smith M."/>
            <person name="Roesemann S."/>
            <person name="Alexander J.E."/>
            <person name="Rich S.A."/>
            <person name="Livny J."/>
            <person name="Vlamakis H."/>
            <person name="Clish C."/>
            <person name="Bullock K."/>
            <person name="Deik A."/>
            <person name="Scott J."/>
            <person name="Pierce K.A."/>
            <person name="Xavier R.J."/>
            <person name="Alm E.J."/>
        </authorList>
    </citation>
    <scope>NUCLEOTIDE SEQUENCE [LARGE SCALE GENOMIC DNA]</scope>
    <source>
        <strain evidence="3 5">BIOML-A1</strain>
    </source>
</reference>
<dbReference type="SUPFAM" id="SSF53822">
    <property type="entry name" value="Periplasmic binding protein-like I"/>
    <property type="match status" value="1"/>
</dbReference>
<dbReference type="InterPro" id="IPR028082">
    <property type="entry name" value="Peripla_BP_I"/>
</dbReference>
<dbReference type="Gene3D" id="3.40.50.2300">
    <property type="match status" value="1"/>
</dbReference>
<evidence type="ECO:0000256" key="1">
    <source>
        <dbReference type="SAM" id="SignalP"/>
    </source>
</evidence>
<dbReference type="EMBL" id="CYXV01000008">
    <property type="protein sequence ID" value="CUN00156.1"/>
    <property type="molecule type" value="Genomic_DNA"/>
</dbReference>
<dbReference type="EMBL" id="WNAL01000004">
    <property type="protein sequence ID" value="MTR80662.1"/>
    <property type="molecule type" value="Genomic_DNA"/>
</dbReference>
<feature type="chain" id="PRO_5038212900" evidence="1">
    <location>
        <begin position="24"/>
        <end position="395"/>
    </location>
</feature>
<evidence type="ECO:0000313" key="2">
    <source>
        <dbReference type="EMBL" id="CUN00156.1"/>
    </source>
</evidence>
<accession>A0A173TDG8</accession>
<proteinExistence type="predicted"/>
<protein>
    <submittedName>
        <fullName evidence="3">Substrate-binding domain-containing protein</fullName>
    </submittedName>
</protein>
<sequence length="395" mass="42583">MKRTMKKMLSFGLVAAMSLTMLAGCGNSKDATNDTNVSNGQEEKKPTGDVKIGVLVQDVSGEEALGFRSYYENYIADQYGVTFTYTDELKDAASEKSAIEKFASQGYQAVISFSSNDRALQIETCEENKIYYAVAAGTLDQEQFEKYKTDEYFLGQVGPSMDTEYEAGVEMGKFFADKGIKTAAIYGAFIPNPMHVYRTAGVLAGLGLSYGGATTEEDVVGLIFADQGIDLSKISGDIKIVSYLQGYGDTTTDEINAAIQAAPEAFISVGMATTFFTQQLNAAGIEFSDIDSFTKSNGEAITNGKLVYLAGKYSSSVGPAFALVMNAINGNVIRDAQGNAVSLSQNYQVATDSETFDKFYKNDNGDNPIYSRDTLDQIIGDTVTFDTINEVVASN</sequence>
<dbReference type="PROSITE" id="PS51257">
    <property type="entry name" value="PROKAR_LIPOPROTEIN"/>
    <property type="match status" value="1"/>
</dbReference>
<dbReference type="RefSeq" id="WP_022046547.1">
    <property type="nucleotide sequence ID" value="NZ_CP184331.1"/>
</dbReference>
<reference evidence="2 4" key="1">
    <citation type="submission" date="2015-09" db="EMBL/GenBank/DDBJ databases">
        <authorList>
            <consortium name="Pathogen Informatics"/>
        </authorList>
    </citation>
    <scope>NUCLEOTIDE SEQUENCE [LARGE SCALE GENOMIC DNA]</scope>
    <source>
        <strain evidence="2 4">2789STDY5608863</strain>
    </source>
</reference>
<name>A0A173TDG8_9FIRM</name>
<feature type="signal peptide" evidence="1">
    <location>
        <begin position="1"/>
        <end position="23"/>
    </location>
</feature>